<dbReference type="Gene3D" id="1.10.12.10">
    <property type="entry name" value="Lyase 2-enoyl-coa Hydratase, Chain A, domain 2"/>
    <property type="match status" value="1"/>
</dbReference>
<dbReference type="NCBIfam" id="NF006100">
    <property type="entry name" value="PRK08252.1"/>
    <property type="match status" value="1"/>
</dbReference>
<evidence type="ECO:0000313" key="9">
    <source>
        <dbReference type="EMBL" id="PQM47605.1"/>
    </source>
</evidence>
<dbReference type="SUPFAM" id="SSF52096">
    <property type="entry name" value="ClpP/crotonase"/>
    <property type="match status" value="1"/>
</dbReference>
<dbReference type="InterPro" id="IPR029045">
    <property type="entry name" value="ClpP/crotonase-like_dom_sf"/>
</dbReference>
<dbReference type="GO" id="GO:0006631">
    <property type="term" value="P:fatty acid metabolic process"/>
    <property type="evidence" value="ECO:0007669"/>
    <property type="project" value="UniProtKB-KW"/>
</dbReference>
<dbReference type="InterPro" id="IPR018376">
    <property type="entry name" value="Enoyl-CoA_hyd/isom_CS"/>
</dbReference>
<evidence type="ECO:0000313" key="10">
    <source>
        <dbReference type="Proteomes" id="UP000179734"/>
    </source>
</evidence>
<dbReference type="GO" id="GO:0004300">
    <property type="term" value="F:enoyl-CoA hydratase activity"/>
    <property type="evidence" value="ECO:0007669"/>
    <property type="project" value="UniProtKB-EC"/>
</dbReference>
<dbReference type="EMBL" id="PPEA01000310">
    <property type="protein sequence ID" value="PQM47605.1"/>
    <property type="molecule type" value="Genomic_DNA"/>
</dbReference>
<dbReference type="CDD" id="cd06558">
    <property type="entry name" value="crotonase-like"/>
    <property type="match status" value="1"/>
</dbReference>
<dbReference type="PANTHER" id="PTHR43802">
    <property type="entry name" value="ENOYL-COA HYDRATASE"/>
    <property type="match status" value="1"/>
</dbReference>
<comment type="function">
    <text evidence="1">Could possibly oxidize fatty acids using specific components.</text>
</comment>
<dbReference type="EMBL" id="MLQM01000103">
    <property type="protein sequence ID" value="OHV01002.1"/>
    <property type="molecule type" value="Genomic_DNA"/>
</dbReference>
<comment type="catalytic activity">
    <reaction evidence="5">
        <text>a (3S)-3-hydroxyacyl-CoA = a (2E)-enoyl-CoA + H2O</text>
        <dbReference type="Rhea" id="RHEA:16105"/>
        <dbReference type="ChEBI" id="CHEBI:15377"/>
        <dbReference type="ChEBI" id="CHEBI:57318"/>
        <dbReference type="ChEBI" id="CHEBI:58856"/>
        <dbReference type="EC" id="4.2.1.17"/>
    </reaction>
</comment>
<keyword evidence="4" id="KW-0443">Lipid metabolism</keyword>
<dbReference type="Gene3D" id="3.90.226.10">
    <property type="entry name" value="2-enoyl-CoA Hydratase, Chain A, domain 1"/>
    <property type="match status" value="1"/>
</dbReference>
<dbReference type="PROSITE" id="PS00166">
    <property type="entry name" value="ENOYL_COA_HYDRATASE"/>
    <property type="match status" value="1"/>
</dbReference>
<evidence type="ECO:0000256" key="2">
    <source>
        <dbReference type="ARBA" id="ARBA00005254"/>
    </source>
</evidence>
<sequence length="253" mass="26357">MSEAILRERHGRILVVTLNRPEARNAVNLAVSQGLADAVDELDADPELSVAVLTGAGGNFCAGMDLKAFAAGEQVAIPGRGIGFTEQPPRKPVISAVEGYALAGGTEVVLATDLVVASTTAKFGIPEVKRGLVAAGGGLLRLPHRIPYQKALELALTGEHFTAEQGAAWGFVNAVTEPGQALAGAIELAERITANGPLAVAVTKDIMVKSASWAPAEMWQKQLEVIMPVFASNDAKEGAIAFAEKRAPNWTGT</sequence>
<evidence type="ECO:0000256" key="6">
    <source>
        <dbReference type="ARBA" id="ARBA00023717"/>
    </source>
</evidence>
<evidence type="ECO:0000313" key="11">
    <source>
        <dbReference type="Proteomes" id="UP000238296"/>
    </source>
</evidence>
<protein>
    <submittedName>
        <fullName evidence="9">Carnitinyl-CoA dehydratase</fullName>
        <ecNumber evidence="9">4.2.1.149</ecNumber>
    </submittedName>
    <submittedName>
        <fullName evidence="8">Enoyl-CoA hydratase</fullName>
    </submittedName>
</protein>
<dbReference type="Pfam" id="PF00378">
    <property type="entry name" value="ECH_1"/>
    <property type="match status" value="1"/>
</dbReference>
<dbReference type="AlphaFoldDB" id="A0A1S1NGK1"/>
<keyword evidence="9" id="KW-0456">Lyase</keyword>
<organism evidence="8 10">
    <name type="scientific">Mycobacterium talmoniae</name>
    <dbReference type="NCBI Taxonomy" id="1858794"/>
    <lineage>
        <taxon>Bacteria</taxon>
        <taxon>Bacillati</taxon>
        <taxon>Actinomycetota</taxon>
        <taxon>Actinomycetes</taxon>
        <taxon>Mycobacteriales</taxon>
        <taxon>Mycobacteriaceae</taxon>
        <taxon>Mycobacterium</taxon>
    </lineage>
</organism>
<evidence type="ECO:0000256" key="5">
    <source>
        <dbReference type="ARBA" id="ARBA00023709"/>
    </source>
</evidence>
<dbReference type="Proteomes" id="UP000179734">
    <property type="component" value="Unassembled WGS sequence"/>
</dbReference>
<comment type="similarity">
    <text evidence="2 7">Belongs to the enoyl-CoA hydratase/isomerase family.</text>
</comment>
<gene>
    <name evidence="9" type="primary">caiD_5</name>
    <name evidence="8" type="ORF">BKN37_17400</name>
    <name evidence="9" type="ORF">C1Y40_02193</name>
</gene>
<dbReference type="InterPro" id="IPR014748">
    <property type="entry name" value="Enoyl-CoA_hydra_C"/>
</dbReference>
<comment type="caution">
    <text evidence="8">The sequence shown here is derived from an EMBL/GenBank/DDBJ whole genome shotgun (WGS) entry which is preliminary data.</text>
</comment>
<evidence type="ECO:0000313" key="8">
    <source>
        <dbReference type="EMBL" id="OHV01002.1"/>
    </source>
</evidence>
<comment type="catalytic activity">
    <reaction evidence="6">
        <text>a 4-saturated-(3S)-3-hydroxyacyl-CoA = a (3E)-enoyl-CoA + H2O</text>
        <dbReference type="Rhea" id="RHEA:20724"/>
        <dbReference type="ChEBI" id="CHEBI:15377"/>
        <dbReference type="ChEBI" id="CHEBI:58521"/>
        <dbReference type="ChEBI" id="CHEBI:137480"/>
        <dbReference type="EC" id="4.2.1.17"/>
    </reaction>
</comment>
<dbReference type="EC" id="4.2.1.149" evidence="9"/>
<evidence type="ECO:0000256" key="3">
    <source>
        <dbReference type="ARBA" id="ARBA00022832"/>
    </source>
</evidence>
<accession>A0A1S1NGK1</accession>
<evidence type="ECO:0000256" key="4">
    <source>
        <dbReference type="ARBA" id="ARBA00023098"/>
    </source>
</evidence>
<keyword evidence="10" id="KW-1185">Reference proteome</keyword>
<reference evidence="9 11" key="2">
    <citation type="journal article" date="2017" name="Int. J. Syst. Evol. Microbiol.">
        <title>Mycobacterium talmoniae sp. nov., a slowly growing mycobacterium isolated from human respiratory samples.</title>
        <authorList>
            <person name="Davidson R.M."/>
            <person name="DeGroote M.A."/>
            <person name="Marola J.L."/>
            <person name="Buss S."/>
            <person name="Jones V."/>
            <person name="McNeil M.R."/>
            <person name="Freifeld A.G."/>
            <person name="Elaine Epperson L."/>
            <person name="Hasan N.A."/>
            <person name="Jackson M."/>
            <person name="Iwen P.C."/>
            <person name="Salfinger M."/>
            <person name="Strong M."/>
        </authorList>
    </citation>
    <scope>NUCLEOTIDE SEQUENCE [LARGE SCALE GENOMIC DNA]</scope>
    <source>
        <strain evidence="9 11">ATCC BAA-2683</strain>
    </source>
</reference>
<dbReference type="RefSeq" id="WP_071028117.1">
    <property type="nucleotide sequence ID" value="NZ_MLQM01000103.1"/>
</dbReference>
<evidence type="ECO:0000256" key="7">
    <source>
        <dbReference type="RuleBase" id="RU003707"/>
    </source>
</evidence>
<keyword evidence="3" id="KW-0276">Fatty acid metabolism</keyword>
<dbReference type="InterPro" id="IPR001753">
    <property type="entry name" value="Enoyl-CoA_hydra/iso"/>
</dbReference>
<dbReference type="PANTHER" id="PTHR43802:SF1">
    <property type="entry name" value="IP11341P-RELATED"/>
    <property type="match status" value="1"/>
</dbReference>
<reference evidence="8 10" key="1">
    <citation type="submission" date="2016-10" db="EMBL/GenBank/DDBJ databases">
        <title>Genome sequence of Mycobacterium talmonii.</title>
        <authorList>
            <person name="Greninger A.L."/>
            <person name="Elliott B."/>
            <person name="Vasireddy S."/>
            <person name="Vasireddy R."/>
        </authorList>
    </citation>
    <scope>NUCLEOTIDE SEQUENCE [LARGE SCALE GENOMIC DNA]</scope>
    <source>
        <strain evidence="8">MO-5499</strain>
        <strain evidence="10">NE-TNMC-100812</strain>
    </source>
</reference>
<name>A0A1S1NGK1_9MYCO</name>
<proteinExistence type="inferred from homology"/>
<evidence type="ECO:0000256" key="1">
    <source>
        <dbReference type="ARBA" id="ARBA00002994"/>
    </source>
</evidence>
<reference evidence="9" key="3">
    <citation type="submission" date="2018-01" db="EMBL/GenBank/DDBJ databases">
        <authorList>
            <person name="Gaut B.S."/>
            <person name="Morton B.R."/>
            <person name="Clegg M.T."/>
            <person name="Duvall M.R."/>
        </authorList>
    </citation>
    <scope>NUCLEOTIDE SEQUENCE</scope>
    <source>
        <strain evidence="9">ATCC BAA-2683</strain>
    </source>
</reference>
<dbReference type="Proteomes" id="UP000238296">
    <property type="component" value="Unassembled WGS sequence"/>
</dbReference>